<sequence>MTGGIYSLLSIPIININIGVGTCISYTRVPDPNSISYQYNLVIASYIFLQIHISVRQDHATMS</sequence>
<keyword evidence="1" id="KW-0472">Membrane</keyword>
<feature type="transmembrane region" description="Helical" evidence="1">
    <location>
        <begin position="37"/>
        <end position="55"/>
    </location>
</feature>
<evidence type="ECO:0000256" key="1">
    <source>
        <dbReference type="SAM" id="Phobius"/>
    </source>
</evidence>
<proteinExistence type="predicted"/>
<dbReference type="Proteomes" id="UP000253845">
    <property type="component" value="Unassembled WGS sequence"/>
</dbReference>
<dbReference type="EMBL" id="KZ851948">
    <property type="protein sequence ID" value="RDH15502.1"/>
    <property type="molecule type" value="Genomic_DNA"/>
</dbReference>
<protein>
    <submittedName>
        <fullName evidence="2">Uncharacterized protein</fullName>
    </submittedName>
</protein>
<dbReference type="AlphaFoldDB" id="A0A370BQ69"/>
<evidence type="ECO:0000313" key="2">
    <source>
        <dbReference type="EMBL" id="RDH15502.1"/>
    </source>
</evidence>
<dbReference type="VEuPathDB" id="FungiDB:M747DRAFT_139955"/>
<keyword evidence="1" id="KW-1133">Transmembrane helix</keyword>
<reference evidence="2 3" key="1">
    <citation type="submission" date="2018-07" db="EMBL/GenBank/DDBJ databases">
        <title>Section-level genome sequencing of Aspergillus section Nigri to investigate inter- and intra-species variation.</title>
        <authorList>
            <consortium name="DOE Joint Genome Institute"/>
            <person name="Vesth T.C."/>
            <person name="Nybo J.L."/>
            <person name="Theobald S."/>
            <person name="Frisvad J.C."/>
            <person name="Larsen T.O."/>
            <person name="Nielsen K.F."/>
            <person name="Hoof J.B."/>
            <person name="Brandl J."/>
            <person name="Salamov A."/>
            <person name="Riley R."/>
            <person name="Gladden J.M."/>
            <person name="Phatale P."/>
            <person name="Nielsen M.T."/>
            <person name="Lyhne E.K."/>
            <person name="Kogle M.E."/>
            <person name="Strasser K."/>
            <person name="McDonnell E."/>
            <person name="Barry K."/>
            <person name="Clum A."/>
            <person name="Chen C."/>
            <person name="Nolan M."/>
            <person name="Sandor L."/>
            <person name="Kuo A."/>
            <person name="Lipzen A."/>
            <person name="Hainaut M."/>
            <person name="Drula E."/>
            <person name="Tsang A."/>
            <person name="Magnuson J.K."/>
            <person name="Henrissat B."/>
            <person name="Wiebenga A."/>
            <person name="Simmons B.A."/>
            <person name="Makela M.R."/>
            <person name="De vries R.P."/>
            <person name="Grigoriev I.V."/>
            <person name="Mortensen U.H."/>
            <person name="Baker S.E."/>
            <person name="Andersen M.R."/>
        </authorList>
    </citation>
    <scope>NUCLEOTIDE SEQUENCE [LARGE SCALE GENOMIC DNA]</scope>
    <source>
        <strain evidence="2 3">ATCC 13496</strain>
    </source>
</reference>
<accession>A0A370BQ69</accession>
<evidence type="ECO:0000313" key="3">
    <source>
        <dbReference type="Proteomes" id="UP000253845"/>
    </source>
</evidence>
<gene>
    <name evidence="2" type="ORF">M747DRAFT_139955</name>
</gene>
<keyword evidence="1" id="KW-0812">Transmembrane</keyword>
<name>A0A370BQ69_ASPNG</name>
<organism evidence="2 3">
    <name type="scientific">Aspergillus niger ATCC 13496</name>
    <dbReference type="NCBI Taxonomy" id="1353008"/>
    <lineage>
        <taxon>Eukaryota</taxon>
        <taxon>Fungi</taxon>
        <taxon>Dikarya</taxon>
        <taxon>Ascomycota</taxon>
        <taxon>Pezizomycotina</taxon>
        <taxon>Eurotiomycetes</taxon>
        <taxon>Eurotiomycetidae</taxon>
        <taxon>Eurotiales</taxon>
        <taxon>Aspergillaceae</taxon>
        <taxon>Aspergillus</taxon>
        <taxon>Aspergillus subgen. Circumdati</taxon>
    </lineage>
</organism>